<feature type="binding site" evidence="4">
    <location>
        <position position="188"/>
    </location>
    <ligand>
        <name>[4Fe-4S] cluster</name>
        <dbReference type="ChEBI" id="CHEBI:49883"/>
    </ligand>
</feature>
<evidence type="ECO:0000256" key="2">
    <source>
        <dbReference type="ARBA" id="ARBA00023002"/>
    </source>
</evidence>
<comment type="function">
    <text evidence="4">Catalyzes the formation of sulfite from adenosine 5'-phosphosulfate (APS) using thioredoxin as an electron donor.</text>
</comment>
<dbReference type="Gene3D" id="3.40.50.620">
    <property type="entry name" value="HUPs"/>
    <property type="match status" value="1"/>
</dbReference>
<dbReference type="GO" id="GO:0004604">
    <property type="term" value="F:phosphoadenylyl-sulfate reductase (thioredoxin) activity"/>
    <property type="evidence" value="ECO:0007669"/>
    <property type="project" value="UniProtKB-UniRule"/>
</dbReference>
<dbReference type="OrthoDB" id="9794018at2"/>
<keyword evidence="4" id="KW-0479">Metal-binding</keyword>
<sequence length="225" mass="25864">MNNFETLVAEIKQDLDVYKERGLKIFASSSLQTNSMPLLHILSRVAPETPVYFLNTGYHFPETLSFREQVQDMLGLHITDLYSAVPRNQQRDANGQLLFTSDPDYCCYLNKIQPLEPILASFDVWISGVRGDQSKVRAQMRREEKAPNGVIRFHPMLGWTSKMVYDYIREFKLPKHPLEGEGYMSIGCEPCTRKVDVNALLDDRSGRWFGTNKTECGLHTQLIQK</sequence>
<dbReference type="SUPFAM" id="SSF52402">
    <property type="entry name" value="Adenine nucleotide alpha hydrolases-like"/>
    <property type="match status" value="1"/>
</dbReference>
<feature type="active site" description="Nucleophile; cysteine thiosulfonate intermediate" evidence="4">
    <location>
        <position position="216"/>
    </location>
</feature>
<dbReference type="InterPro" id="IPR004511">
    <property type="entry name" value="PAPS/APS_Rdtase"/>
</dbReference>
<dbReference type="PANTHER" id="PTHR46509">
    <property type="entry name" value="PHOSPHOADENOSINE PHOSPHOSULFATE REDUCTASE"/>
    <property type="match status" value="1"/>
</dbReference>
<evidence type="ECO:0000256" key="4">
    <source>
        <dbReference type="HAMAP-Rule" id="MF_00063"/>
    </source>
</evidence>
<dbReference type="GO" id="GO:0051539">
    <property type="term" value="F:4 iron, 4 sulfur cluster binding"/>
    <property type="evidence" value="ECO:0007669"/>
    <property type="project" value="UniProtKB-UniRule"/>
</dbReference>
<keyword evidence="4" id="KW-0408">Iron</keyword>
<proteinExistence type="inferred from homology"/>
<dbReference type="GO" id="GO:0046872">
    <property type="term" value="F:metal ion binding"/>
    <property type="evidence" value="ECO:0007669"/>
    <property type="project" value="UniProtKB-KW"/>
</dbReference>
<dbReference type="Pfam" id="PF01507">
    <property type="entry name" value="PAPS_reduct"/>
    <property type="match status" value="1"/>
</dbReference>
<dbReference type="AlphaFoldDB" id="A0A512ASL3"/>
<comment type="catalytic activity">
    <reaction evidence="4">
        <text>[thioredoxin]-disulfide + sulfite + AMP + 2 H(+) = adenosine 5'-phosphosulfate + [thioredoxin]-dithiol</text>
        <dbReference type="Rhea" id="RHEA:21976"/>
        <dbReference type="Rhea" id="RHEA-COMP:10698"/>
        <dbReference type="Rhea" id="RHEA-COMP:10700"/>
        <dbReference type="ChEBI" id="CHEBI:15378"/>
        <dbReference type="ChEBI" id="CHEBI:17359"/>
        <dbReference type="ChEBI" id="CHEBI:29950"/>
        <dbReference type="ChEBI" id="CHEBI:50058"/>
        <dbReference type="ChEBI" id="CHEBI:58243"/>
        <dbReference type="ChEBI" id="CHEBI:456215"/>
        <dbReference type="EC" id="1.8.4.10"/>
    </reaction>
</comment>
<feature type="binding site" evidence="4">
    <location>
        <position position="107"/>
    </location>
    <ligand>
        <name>[4Fe-4S] cluster</name>
        <dbReference type="ChEBI" id="CHEBI:49883"/>
    </ligand>
</feature>
<comment type="similarity">
    <text evidence="1 4">Belongs to the PAPS reductase family. CysH subfamily.</text>
</comment>
<dbReference type="Proteomes" id="UP000321532">
    <property type="component" value="Unassembled WGS sequence"/>
</dbReference>
<comment type="subcellular location">
    <subcellularLocation>
        <location evidence="4">Cytoplasm</location>
    </subcellularLocation>
</comment>
<evidence type="ECO:0000256" key="1">
    <source>
        <dbReference type="ARBA" id="ARBA00009732"/>
    </source>
</evidence>
<accession>A0A512ASL3</accession>
<keyword evidence="2 4" id="KW-0560">Oxidoreductase</keyword>
<dbReference type="PANTHER" id="PTHR46509:SF1">
    <property type="entry name" value="PHOSPHOADENOSINE PHOSPHOSULFATE REDUCTASE"/>
    <property type="match status" value="1"/>
</dbReference>
<feature type="binding site" evidence="4">
    <location>
        <position position="191"/>
    </location>
    <ligand>
        <name>[4Fe-4S] cluster</name>
        <dbReference type="ChEBI" id="CHEBI:49883"/>
    </ligand>
</feature>
<gene>
    <name evidence="4" type="primary">cysH</name>
    <name evidence="6" type="ORF">AAE02nite_03600</name>
</gene>
<dbReference type="PIRSF" id="PIRSF000857">
    <property type="entry name" value="PAPS_reductase"/>
    <property type="match status" value="1"/>
</dbReference>
<feature type="domain" description="Phosphoadenosine phosphosulphate reductase" evidence="5">
    <location>
        <begin position="25"/>
        <end position="194"/>
    </location>
</feature>
<evidence type="ECO:0000313" key="7">
    <source>
        <dbReference type="Proteomes" id="UP000321532"/>
    </source>
</evidence>
<dbReference type="HAMAP" id="MF_00063">
    <property type="entry name" value="CysH"/>
    <property type="match status" value="1"/>
</dbReference>
<dbReference type="RefSeq" id="WP_146894718.1">
    <property type="nucleotide sequence ID" value="NZ_BJYS01000001.1"/>
</dbReference>
<keyword evidence="4" id="KW-0963">Cytoplasm</keyword>
<keyword evidence="7" id="KW-1185">Reference proteome</keyword>
<comment type="caution">
    <text evidence="6">The sequence shown here is derived from an EMBL/GenBank/DDBJ whole genome shotgun (WGS) entry which is preliminary data.</text>
</comment>
<dbReference type="GO" id="GO:0070814">
    <property type="term" value="P:hydrogen sulfide biosynthetic process"/>
    <property type="evidence" value="ECO:0007669"/>
    <property type="project" value="UniProtKB-UniRule"/>
</dbReference>
<comment type="pathway">
    <text evidence="3 4">Sulfur metabolism; hydrogen sulfide biosynthesis; sulfite from sulfate.</text>
</comment>
<dbReference type="InterPro" id="IPR002500">
    <property type="entry name" value="PAPS_reduct_dom"/>
</dbReference>
<dbReference type="InterPro" id="IPR014729">
    <property type="entry name" value="Rossmann-like_a/b/a_fold"/>
</dbReference>
<reference evidence="6 7" key="1">
    <citation type="submission" date="2019-07" db="EMBL/GenBank/DDBJ databases">
        <title>Whole genome shotgun sequence of Adhaeribacter aerolatus NBRC 106133.</title>
        <authorList>
            <person name="Hosoyama A."/>
            <person name="Uohara A."/>
            <person name="Ohji S."/>
            <person name="Ichikawa N."/>
        </authorList>
    </citation>
    <scope>NUCLEOTIDE SEQUENCE [LARGE SCALE GENOMIC DNA]</scope>
    <source>
        <strain evidence="6 7">NBRC 106133</strain>
    </source>
</reference>
<protein>
    <recommendedName>
        <fullName evidence="4">Adenosine 5'-phosphosulfate reductase</fullName>
        <shortName evidence="4">APS reductase</shortName>
        <ecNumber evidence="4">1.8.4.10</ecNumber>
    </recommendedName>
    <alternativeName>
        <fullName evidence="4">5'-adenylylsulfate reductase</fullName>
    </alternativeName>
    <alternativeName>
        <fullName evidence="4">Thioredoxin-dependent 5'-adenylylsulfate reductase</fullName>
    </alternativeName>
</protein>
<evidence type="ECO:0000256" key="3">
    <source>
        <dbReference type="ARBA" id="ARBA00024327"/>
    </source>
</evidence>
<evidence type="ECO:0000259" key="5">
    <source>
        <dbReference type="Pfam" id="PF01507"/>
    </source>
</evidence>
<evidence type="ECO:0000313" key="6">
    <source>
        <dbReference type="EMBL" id="GEO02696.1"/>
    </source>
</evidence>
<dbReference type="EC" id="1.8.4.10" evidence="4"/>
<name>A0A512ASL3_9BACT</name>
<feature type="binding site" evidence="4">
    <location>
        <position position="106"/>
    </location>
    <ligand>
        <name>[4Fe-4S] cluster</name>
        <dbReference type="ChEBI" id="CHEBI:49883"/>
    </ligand>
</feature>
<keyword evidence="4" id="KW-0411">Iron-sulfur</keyword>
<dbReference type="NCBIfam" id="NF002537">
    <property type="entry name" value="PRK02090.1"/>
    <property type="match status" value="1"/>
</dbReference>
<dbReference type="GO" id="GO:0019379">
    <property type="term" value="P:sulfate assimilation, phosphoadenylyl sulfate reduction by phosphoadenylyl-sulfate reductase (thioredoxin)"/>
    <property type="evidence" value="ECO:0007669"/>
    <property type="project" value="UniProtKB-UniRule"/>
</dbReference>
<comment type="cofactor">
    <cofactor evidence="4">
        <name>[4Fe-4S] cluster</name>
        <dbReference type="ChEBI" id="CHEBI:49883"/>
    </cofactor>
    <text evidence="4">Binds 1 [4Fe-4S] cluster per subunit.</text>
</comment>
<organism evidence="6 7">
    <name type="scientific">Adhaeribacter aerolatus</name>
    <dbReference type="NCBI Taxonomy" id="670289"/>
    <lineage>
        <taxon>Bacteria</taxon>
        <taxon>Pseudomonadati</taxon>
        <taxon>Bacteroidota</taxon>
        <taxon>Cytophagia</taxon>
        <taxon>Cytophagales</taxon>
        <taxon>Hymenobacteraceae</taxon>
        <taxon>Adhaeribacter</taxon>
    </lineage>
</organism>
<dbReference type="GO" id="GO:0043866">
    <property type="term" value="F:adenylyl-sulfate reductase (thioredoxin) activity"/>
    <property type="evidence" value="ECO:0007669"/>
    <property type="project" value="UniProtKB-EC"/>
</dbReference>
<dbReference type="EMBL" id="BJYS01000001">
    <property type="protein sequence ID" value="GEO02696.1"/>
    <property type="molecule type" value="Genomic_DNA"/>
</dbReference>
<dbReference type="GO" id="GO:0005737">
    <property type="term" value="C:cytoplasm"/>
    <property type="evidence" value="ECO:0007669"/>
    <property type="project" value="UniProtKB-SubCell"/>
</dbReference>